<gene>
    <name evidence="2" type="ORF">Ahu01nite_009240</name>
</gene>
<evidence type="ECO:0000256" key="1">
    <source>
        <dbReference type="SAM" id="MobiDB-lite"/>
    </source>
</evidence>
<dbReference type="RefSeq" id="WP_203835101.1">
    <property type="nucleotide sequence ID" value="NZ_BAAATV010000001.1"/>
</dbReference>
<protein>
    <submittedName>
        <fullName evidence="2">Uncharacterized protein</fullName>
    </submittedName>
</protein>
<evidence type="ECO:0000313" key="3">
    <source>
        <dbReference type="Proteomes" id="UP000603200"/>
    </source>
</evidence>
<proteinExistence type="predicted"/>
<dbReference type="EMBL" id="BOMN01000012">
    <property type="protein sequence ID" value="GIE17822.1"/>
    <property type="molecule type" value="Genomic_DNA"/>
</dbReference>
<accession>A0ABQ3ZGZ9</accession>
<reference evidence="2 3" key="1">
    <citation type="submission" date="2021-01" db="EMBL/GenBank/DDBJ databases">
        <title>Whole genome shotgun sequence of Actinoplanes humidus NBRC 14915.</title>
        <authorList>
            <person name="Komaki H."/>
            <person name="Tamura T."/>
        </authorList>
    </citation>
    <scope>NUCLEOTIDE SEQUENCE [LARGE SCALE GENOMIC DNA]</scope>
    <source>
        <strain evidence="2 3">NBRC 14915</strain>
    </source>
</reference>
<feature type="region of interest" description="Disordered" evidence="1">
    <location>
        <begin position="33"/>
        <end position="56"/>
    </location>
</feature>
<organism evidence="2 3">
    <name type="scientific">Winogradskya humida</name>
    <dbReference type="NCBI Taxonomy" id="113566"/>
    <lineage>
        <taxon>Bacteria</taxon>
        <taxon>Bacillati</taxon>
        <taxon>Actinomycetota</taxon>
        <taxon>Actinomycetes</taxon>
        <taxon>Micromonosporales</taxon>
        <taxon>Micromonosporaceae</taxon>
        <taxon>Winogradskya</taxon>
    </lineage>
</organism>
<dbReference type="Proteomes" id="UP000603200">
    <property type="component" value="Unassembled WGS sequence"/>
</dbReference>
<evidence type="ECO:0000313" key="2">
    <source>
        <dbReference type="EMBL" id="GIE17822.1"/>
    </source>
</evidence>
<comment type="caution">
    <text evidence="2">The sequence shown here is derived from an EMBL/GenBank/DDBJ whole genome shotgun (WGS) entry which is preliminary data.</text>
</comment>
<sequence>MRIHTFARSLKVRVVILVAVVALPLAATGLQSVTASSAAGPTATIGMHTDGDMPWD</sequence>
<name>A0ABQ3ZGZ9_9ACTN</name>
<keyword evidence="3" id="KW-1185">Reference proteome</keyword>